<accession>A0A9P6CFS3</accession>
<gene>
    <name evidence="2" type="ORF">BDZ94DRAFT_1268674</name>
</gene>
<feature type="compositionally biased region" description="Polar residues" evidence="1">
    <location>
        <begin position="226"/>
        <end position="240"/>
    </location>
</feature>
<feature type="compositionally biased region" description="Polar residues" evidence="1">
    <location>
        <begin position="310"/>
        <end position="325"/>
    </location>
</feature>
<dbReference type="EMBL" id="MU150320">
    <property type="protein sequence ID" value="KAF9459233.1"/>
    <property type="molecule type" value="Genomic_DNA"/>
</dbReference>
<evidence type="ECO:0000313" key="3">
    <source>
        <dbReference type="Proteomes" id="UP000807353"/>
    </source>
</evidence>
<feature type="compositionally biased region" description="Acidic residues" evidence="1">
    <location>
        <begin position="295"/>
        <end position="305"/>
    </location>
</feature>
<sequence>MDKECEDGVIEAEHGACHKDTVAVLDTGVPGGSARQNSSNNDYSHLCPTSPMIPIDPALVDMVPAKTPVETLPQGPSLGVMSQSRPIPGTLQPDTHENSSSRWTNMTECGGFFFPSTPSVVSPTSLPLPDLLTYPSRASHPSSTAPPGNIFETLQNTQPSPISPHIIELHEIGVLPDSFRVVEPTPASLPDNSSGIPHSIPPSMTPAHVTEPCSSGMPSYMPTITPSSPDHSIQVSQGEQSDIPIPTPSDVPPCSPMLPETRPAIKPPAKPRPKGKALVRKKRSMRLKHMKADFTDVESSDELDPASDGAPSSTPSKGPDCSQNHSTKKVIDGQNKGKTPSKQAKRTSTRNLPKEPPSLTLAEGRTRRAPVKKLNVDGTEVVLPVKGTLAVSGGRKRNGAEPLQRDVRKRPRRT</sequence>
<protein>
    <submittedName>
        <fullName evidence="2">Uncharacterized protein</fullName>
    </submittedName>
</protein>
<organism evidence="2 3">
    <name type="scientific">Collybia nuda</name>
    <dbReference type="NCBI Taxonomy" id="64659"/>
    <lineage>
        <taxon>Eukaryota</taxon>
        <taxon>Fungi</taxon>
        <taxon>Dikarya</taxon>
        <taxon>Basidiomycota</taxon>
        <taxon>Agaricomycotina</taxon>
        <taxon>Agaricomycetes</taxon>
        <taxon>Agaricomycetidae</taxon>
        <taxon>Agaricales</taxon>
        <taxon>Tricholomatineae</taxon>
        <taxon>Clitocybaceae</taxon>
        <taxon>Collybia</taxon>
    </lineage>
</organism>
<keyword evidence="3" id="KW-1185">Reference proteome</keyword>
<evidence type="ECO:0000313" key="2">
    <source>
        <dbReference type="EMBL" id="KAF9459233.1"/>
    </source>
</evidence>
<reference evidence="2" key="1">
    <citation type="submission" date="2020-11" db="EMBL/GenBank/DDBJ databases">
        <authorList>
            <consortium name="DOE Joint Genome Institute"/>
            <person name="Ahrendt S."/>
            <person name="Riley R."/>
            <person name="Andreopoulos W."/>
            <person name="Labutti K."/>
            <person name="Pangilinan J."/>
            <person name="Ruiz-Duenas F.J."/>
            <person name="Barrasa J.M."/>
            <person name="Sanchez-Garcia M."/>
            <person name="Camarero S."/>
            <person name="Miyauchi S."/>
            <person name="Serrano A."/>
            <person name="Linde D."/>
            <person name="Babiker R."/>
            <person name="Drula E."/>
            <person name="Ayuso-Fernandez I."/>
            <person name="Pacheco R."/>
            <person name="Padilla G."/>
            <person name="Ferreira P."/>
            <person name="Barriuso J."/>
            <person name="Kellner H."/>
            <person name="Castanera R."/>
            <person name="Alfaro M."/>
            <person name="Ramirez L."/>
            <person name="Pisabarro A.G."/>
            <person name="Kuo A."/>
            <person name="Tritt A."/>
            <person name="Lipzen A."/>
            <person name="He G."/>
            <person name="Yan M."/>
            <person name="Ng V."/>
            <person name="Cullen D."/>
            <person name="Martin F."/>
            <person name="Rosso M.-N."/>
            <person name="Henrissat B."/>
            <person name="Hibbett D."/>
            <person name="Martinez A.T."/>
            <person name="Grigoriev I.V."/>
        </authorList>
    </citation>
    <scope>NUCLEOTIDE SEQUENCE</scope>
    <source>
        <strain evidence="2">CBS 247.69</strain>
    </source>
</reference>
<feature type="compositionally biased region" description="Basic residues" evidence="1">
    <location>
        <begin position="269"/>
        <end position="289"/>
    </location>
</feature>
<dbReference type="AlphaFoldDB" id="A0A9P6CFS3"/>
<dbReference type="Proteomes" id="UP000807353">
    <property type="component" value="Unassembled WGS sequence"/>
</dbReference>
<comment type="caution">
    <text evidence="2">The sequence shown here is derived from an EMBL/GenBank/DDBJ whole genome shotgun (WGS) entry which is preliminary data.</text>
</comment>
<feature type="region of interest" description="Disordered" evidence="1">
    <location>
        <begin position="387"/>
        <end position="414"/>
    </location>
</feature>
<feature type="region of interest" description="Disordered" evidence="1">
    <location>
        <begin position="226"/>
        <end position="373"/>
    </location>
</feature>
<feature type="compositionally biased region" description="Pro residues" evidence="1">
    <location>
        <begin position="245"/>
        <end position="256"/>
    </location>
</feature>
<evidence type="ECO:0000256" key="1">
    <source>
        <dbReference type="SAM" id="MobiDB-lite"/>
    </source>
</evidence>
<name>A0A9P6CFS3_9AGAR</name>
<proteinExistence type="predicted"/>
<feature type="region of interest" description="Disordered" evidence="1">
    <location>
        <begin position="70"/>
        <end position="101"/>
    </location>
</feature>